<feature type="transmembrane region" description="Helical" evidence="1">
    <location>
        <begin position="109"/>
        <end position="127"/>
    </location>
</feature>
<keyword evidence="1" id="KW-1133">Transmembrane helix</keyword>
<dbReference type="PANTHER" id="PTHR34115:SF7">
    <property type="entry name" value="PGG DOMAIN-CONTAINING PROTEIN"/>
    <property type="match status" value="1"/>
</dbReference>
<dbReference type="AlphaFoldDB" id="A0A2K1ZZL2"/>
<keyword evidence="1" id="KW-0812">Transmembrane</keyword>
<proteinExistence type="predicted"/>
<evidence type="ECO:0000313" key="3">
    <source>
        <dbReference type="Proteomes" id="UP000006729"/>
    </source>
</evidence>
<dbReference type="InParanoid" id="A0A2K1ZZL2"/>
<dbReference type="InterPro" id="IPR053258">
    <property type="entry name" value="Ca-permeable_cation_channel"/>
</dbReference>
<protein>
    <submittedName>
        <fullName evidence="2">Uncharacterized protein</fullName>
    </submittedName>
</protein>
<organism evidence="2 3">
    <name type="scientific">Populus trichocarpa</name>
    <name type="common">Western balsam poplar</name>
    <name type="synonym">Populus balsamifera subsp. trichocarpa</name>
    <dbReference type="NCBI Taxonomy" id="3694"/>
    <lineage>
        <taxon>Eukaryota</taxon>
        <taxon>Viridiplantae</taxon>
        <taxon>Streptophyta</taxon>
        <taxon>Embryophyta</taxon>
        <taxon>Tracheophyta</taxon>
        <taxon>Spermatophyta</taxon>
        <taxon>Magnoliopsida</taxon>
        <taxon>eudicotyledons</taxon>
        <taxon>Gunneridae</taxon>
        <taxon>Pentapetalae</taxon>
        <taxon>rosids</taxon>
        <taxon>fabids</taxon>
        <taxon>Malpighiales</taxon>
        <taxon>Salicaceae</taxon>
        <taxon>Saliceae</taxon>
        <taxon>Populus</taxon>
    </lineage>
</organism>
<dbReference type="PANTHER" id="PTHR34115">
    <property type="entry name" value="PROTEIN, PUTATIVE-RELATED"/>
    <property type="match status" value="1"/>
</dbReference>
<name>A0A2K1ZZL2_POPTR</name>
<evidence type="ECO:0000256" key="1">
    <source>
        <dbReference type="SAM" id="Phobius"/>
    </source>
</evidence>
<sequence length="171" mass="19210">MADHPMPHLGFEIESIITQHGVFAFLVNTLNGQIQVMYKSMTASPFDTHEGVMLAFFIAFFIYATASVAEIMLRARESIYHPIVSYIRLFASGLATILLLVILDPVLGYIISVLWGCLFARVAYESCKELRELQELRSHTAQLGHSLWTKLVGVLGYHNEEEPDQAIRPAV</sequence>
<keyword evidence="3" id="KW-1185">Reference proteome</keyword>
<dbReference type="EMBL" id="CM009295">
    <property type="protein sequence ID" value="PNT30711.1"/>
    <property type="molecule type" value="Genomic_DNA"/>
</dbReference>
<keyword evidence="1" id="KW-0472">Membrane</keyword>
<gene>
    <name evidence="2" type="ORF">POPTR_006G095100</name>
</gene>
<accession>A0A2K1ZZL2</accession>
<feature type="transmembrane region" description="Helical" evidence="1">
    <location>
        <begin position="85"/>
        <end position="103"/>
    </location>
</feature>
<feature type="transmembrane region" description="Helical" evidence="1">
    <location>
        <begin position="51"/>
        <end position="73"/>
    </location>
</feature>
<reference evidence="2 3" key="1">
    <citation type="journal article" date="2006" name="Science">
        <title>The genome of black cottonwood, Populus trichocarpa (Torr. &amp; Gray).</title>
        <authorList>
            <person name="Tuskan G.A."/>
            <person name="Difazio S."/>
            <person name="Jansson S."/>
            <person name="Bohlmann J."/>
            <person name="Grigoriev I."/>
            <person name="Hellsten U."/>
            <person name="Putnam N."/>
            <person name="Ralph S."/>
            <person name="Rombauts S."/>
            <person name="Salamov A."/>
            <person name="Schein J."/>
            <person name="Sterck L."/>
            <person name="Aerts A."/>
            <person name="Bhalerao R.R."/>
            <person name="Bhalerao R.P."/>
            <person name="Blaudez D."/>
            <person name="Boerjan W."/>
            <person name="Brun A."/>
            <person name="Brunner A."/>
            <person name="Busov V."/>
            <person name="Campbell M."/>
            <person name="Carlson J."/>
            <person name="Chalot M."/>
            <person name="Chapman J."/>
            <person name="Chen G.L."/>
            <person name="Cooper D."/>
            <person name="Coutinho P.M."/>
            <person name="Couturier J."/>
            <person name="Covert S."/>
            <person name="Cronk Q."/>
            <person name="Cunningham R."/>
            <person name="Davis J."/>
            <person name="Degroeve S."/>
            <person name="Dejardin A."/>
            <person name="Depamphilis C."/>
            <person name="Detter J."/>
            <person name="Dirks B."/>
            <person name="Dubchak I."/>
            <person name="Duplessis S."/>
            <person name="Ehlting J."/>
            <person name="Ellis B."/>
            <person name="Gendler K."/>
            <person name="Goodstein D."/>
            <person name="Gribskov M."/>
            <person name="Grimwood J."/>
            <person name="Groover A."/>
            <person name="Gunter L."/>
            <person name="Hamberger B."/>
            <person name="Heinze B."/>
            <person name="Helariutta Y."/>
            <person name="Henrissat B."/>
            <person name="Holligan D."/>
            <person name="Holt R."/>
            <person name="Huang W."/>
            <person name="Islam-Faridi N."/>
            <person name="Jones S."/>
            <person name="Jones-Rhoades M."/>
            <person name="Jorgensen R."/>
            <person name="Joshi C."/>
            <person name="Kangasjarvi J."/>
            <person name="Karlsson J."/>
            <person name="Kelleher C."/>
            <person name="Kirkpatrick R."/>
            <person name="Kirst M."/>
            <person name="Kohler A."/>
            <person name="Kalluri U."/>
            <person name="Larimer F."/>
            <person name="Leebens-Mack J."/>
            <person name="Leple J.C."/>
            <person name="Locascio P."/>
            <person name="Lou Y."/>
            <person name="Lucas S."/>
            <person name="Martin F."/>
            <person name="Montanini B."/>
            <person name="Napoli C."/>
            <person name="Nelson D.R."/>
            <person name="Nelson C."/>
            <person name="Nieminen K."/>
            <person name="Nilsson O."/>
            <person name="Pereda V."/>
            <person name="Peter G."/>
            <person name="Philippe R."/>
            <person name="Pilate G."/>
            <person name="Poliakov A."/>
            <person name="Razumovskaya J."/>
            <person name="Richardson P."/>
            <person name="Rinaldi C."/>
            <person name="Ritland K."/>
            <person name="Rouze P."/>
            <person name="Ryaboy D."/>
            <person name="Schmutz J."/>
            <person name="Schrader J."/>
            <person name="Segerman B."/>
            <person name="Shin H."/>
            <person name="Siddiqui A."/>
            <person name="Sterky F."/>
            <person name="Terry A."/>
            <person name="Tsai C.J."/>
            <person name="Uberbacher E."/>
            <person name="Unneberg P."/>
            <person name="Vahala J."/>
            <person name="Wall K."/>
            <person name="Wessler S."/>
            <person name="Yang G."/>
            <person name="Yin T."/>
            <person name="Douglas C."/>
            <person name="Marra M."/>
            <person name="Sandberg G."/>
            <person name="Van de Peer Y."/>
            <person name="Rokhsar D."/>
        </authorList>
    </citation>
    <scope>NUCLEOTIDE SEQUENCE [LARGE SCALE GENOMIC DNA]</scope>
    <source>
        <strain evidence="3">cv. Nisqually</strain>
    </source>
</reference>
<dbReference type="Proteomes" id="UP000006729">
    <property type="component" value="Chromosome 6"/>
</dbReference>
<evidence type="ECO:0000313" key="2">
    <source>
        <dbReference type="EMBL" id="PNT30711.1"/>
    </source>
</evidence>